<dbReference type="RefSeq" id="WP_165010983.1">
    <property type="nucleotide sequence ID" value="NZ_CP064954.1"/>
</dbReference>
<feature type="domain" description="Aminoglycoside phosphotransferase" evidence="2">
    <location>
        <begin position="464"/>
        <end position="577"/>
    </location>
</feature>
<name>A0A7T0KEH2_9CORY</name>
<dbReference type="Pfam" id="PF01636">
    <property type="entry name" value="APH"/>
    <property type="match status" value="1"/>
</dbReference>
<feature type="transmembrane region" description="Helical" evidence="1">
    <location>
        <begin position="275"/>
        <end position="293"/>
    </location>
</feature>
<proteinExistence type="predicted"/>
<evidence type="ECO:0000313" key="3">
    <source>
        <dbReference type="EMBL" id="QPK79034.1"/>
    </source>
</evidence>
<evidence type="ECO:0000259" key="2">
    <source>
        <dbReference type="Pfam" id="PF01636"/>
    </source>
</evidence>
<dbReference type="Gene3D" id="1.20.1250.20">
    <property type="entry name" value="MFS general substrate transporter like domains"/>
    <property type="match status" value="1"/>
</dbReference>
<accession>A0A7T0KEH2</accession>
<keyword evidence="1" id="KW-1133">Transmembrane helix</keyword>
<feature type="transmembrane region" description="Helical" evidence="1">
    <location>
        <begin position="12"/>
        <end position="29"/>
    </location>
</feature>
<keyword evidence="4" id="KW-1185">Reference proteome</keyword>
<evidence type="ECO:0000313" key="4">
    <source>
        <dbReference type="Proteomes" id="UP000594681"/>
    </source>
</evidence>
<dbReference type="EMBL" id="CP064954">
    <property type="protein sequence ID" value="QPK79034.1"/>
    <property type="molecule type" value="Genomic_DNA"/>
</dbReference>
<dbReference type="SUPFAM" id="SSF103473">
    <property type="entry name" value="MFS general substrate transporter"/>
    <property type="match status" value="1"/>
</dbReference>
<feature type="transmembrane region" description="Helical" evidence="1">
    <location>
        <begin position="69"/>
        <end position="87"/>
    </location>
</feature>
<dbReference type="Gene3D" id="3.90.1200.10">
    <property type="match status" value="1"/>
</dbReference>
<dbReference type="Pfam" id="PF07690">
    <property type="entry name" value="MFS_1"/>
    <property type="match status" value="1"/>
</dbReference>
<dbReference type="Proteomes" id="UP000594681">
    <property type="component" value="Chromosome"/>
</dbReference>
<reference evidence="3 4" key="1">
    <citation type="submission" date="2020-11" db="EMBL/GenBank/DDBJ databases">
        <title>Corynebacterium sp. ZJ-599.</title>
        <authorList>
            <person name="Zhou J."/>
        </authorList>
    </citation>
    <scope>NUCLEOTIDE SEQUENCE [LARGE SCALE GENOMIC DNA]</scope>
    <source>
        <strain evidence="3 4">ZJ-599</strain>
    </source>
</reference>
<dbReference type="CDD" id="cd06174">
    <property type="entry name" value="MFS"/>
    <property type="match status" value="1"/>
</dbReference>
<dbReference type="GO" id="GO:0022857">
    <property type="term" value="F:transmembrane transporter activity"/>
    <property type="evidence" value="ECO:0007669"/>
    <property type="project" value="InterPro"/>
</dbReference>
<keyword evidence="1" id="KW-0472">Membrane</keyword>
<gene>
    <name evidence="3" type="ORF">G7Y31_11130</name>
</gene>
<keyword evidence="1" id="KW-0812">Transmembrane</keyword>
<feature type="transmembrane region" description="Helical" evidence="1">
    <location>
        <begin position="245"/>
        <end position="263"/>
    </location>
</feature>
<dbReference type="KEGG" id="cliz:G7Y31_11130"/>
<feature type="transmembrane region" description="Helical" evidence="1">
    <location>
        <begin position="134"/>
        <end position="151"/>
    </location>
</feature>
<dbReference type="SUPFAM" id="SSF56112">
    <property type="entry name" value="Protein kinase-like (PK-like)"/>
    <property type="match status" value="1"/>
</dbReference>
<protein>
    <submittedName>
        <fullName evidence="3">MFS transporter</fullName>
    </submittedName>
</protein>
<evidence type="ECO:0000256" key="1">
    <source>
        <dbReference type="SAM" id="Phobius"/>
    </source>
</evidence>
<dbReference type="InterPro" id="IPR002575">
    <property type="entry name" value="Aminoglycoside_PTrfase"/>
</dbReference>
<dbReference type="InterPro" id="IPR036259">
    <property type="entry name" value="MFS_trans_sf"/>
</dbReference>
<dbReference type="InterPro" id="IPR011701">
    <property type="entry name" value="MFS"/>
</dbReference>
<dbReference type="InterPro" id="IPR011009">
    <property type="entry name" value="Kinase-like_dom_sf"/>
</dbReference>
<dbReference type="AlphaFoldDB" id="A0A7T0KEH2"/>
<feature type="transmembrane region" description="Helical" evidence="1">
    <location>
        <begin position="337"/>
        <end position="358"/>
    </location>
</feature>
<feature type="transmembrane region" description="Helical" evidence="1">
    <location>
        <begin position="35"/>
        <end position="57"/>
    </location>
</feature>
<sequence>MNSTFLHRYRLAYYLKSTALTMPVLPIWWSQQPEVGVSLYLGGMAIQGLLSTVIDFPLSFWSDKSHPRIPYAVGLGLFALAFIAAACGGFSGFLVYLVLIGLAGALMSGADMVLLLDIAKDSFKAEIYELNRRFYLFTSGLFLVGVGLYLVSPILLFVVQALLLAAAGCLIATINVTSHQPAESQTDAHNVNLTGSWRISPTLSWGLAVVAITLASGEFESVNQLINRSLQIVVADVSIPGINELWTVAGVLVVTNLLSSLGLGTRARRMSEKYGLLATLTFLIAGALASLIFINSGQLLVILVGAVVMGITKGVYRPLFTTLAVQTLPASRWRARWLSITGILSGVVSSLVNVLIVVGEPETSEIITRMTVQMVCVLLPVVIILATKLRLSVPLIQEGPTDKYARRVVRLGADSPAWLELTYAPPADQIIPTAVETQTDSDLPHPRILRWDETRIECEFIDGIPLDAASPEHHGDLLNQHRVFNALQERRSRHVETLSPAVRTEYARECERLCSCPAVSHGDLHPGNILLTGESFVIVDWEHGGNSCRALDELALLTHPYLDIGREQRATFFKELVTAHHADCAIRTLTFEQTAKRVLAAKLSDIHGWADSKAKSRLLLAYTAAQKSL</sequence>
<organism evidence="3 4">
    <name type="scientific">Corynebacterium lizhenjunii</name>
    <dbReference type="NCBI Taxonomy" id="2709394"/>
    <lineage>
        <taxon>Bacteria</taxon>
        <taxon>Bacillati</taxon>
        <taxon>Actinomycetota</taxon>
        <taxon>Actinomycetes</taxon>
        <taxon>Mycobacteriales</taxon>
        <taxon>Corynebacteriaceae</taxon>
        <taxon>Corynebacterium</taxon>
    </lineage>
</organism>
<feature type="transmembrane region" description="Helical" evidence="1">
    <location>
        <begin position="299"/>
        <end position="316"/>
    </location>
</feature>
<feature type="transmembrane region" description="Helical" evidence="1">
    <location>
        <begin position="93"/>
        <end position="114"/>
    </location>
</feature>